<dbReference type="Pfam" id="PF13855">
    <property type="entry name" value="LRR_8"/>
    <property type="match status" value="1"/>
</dbReference>
<dbReference type="InterPro" id="IPR003591">
    <property type="entry name" value="Leu-rich_rpt_typical-subtyp"/>
</dbReference>
<dbReference type="SMART" id="SM00369">
    <property type="entry name" value="LRR_TYP"/>
    <property type="match status" value="5"/>
</dbReference>
<feature type="region of interest" description="Disordered" evidence="13">
    <location>
        <begin position="411"/>
        <end position="431"/>
    </location>
</feature>
<evidence type="ECO:0000313" key="17">
    <source>
        <dbReference type="Proteomes" id="UP000515156"/>
    </source>
</evidence>
<evidence type="ECO:0000313" key="18">
    <source>
        <dbReference type="RefSeq" id="XP_030077751.1"/>
    </source>
</evidence>
<dbReference type="PROSITE" id="PS51450">
    <property type="entry name" value="LRR"/>
    <property type="match status" value="2"/>
</dbReference>
<dbReference type="SUPFAM" id="SSF52058">
    <property type="entry name" value="L domain-like"/>
    <property type="match status" value="1"/>
</dbReference>
<proteinExistence type="inferred from homology"/>
<evidence type="ECO:0000256" key="1">
    <source>
        <dbReference type="ARBA" id="ARBA00004479"/>
    </source>
</evidence>
<feature type="transmembrane region" description="Helical" evidence="14">
    <location>
        <begin position="377"/>
        <end position="397"/>
    </location>
</feature>
<name>A0A6P7ZUV2_9AMPH</name>
<evidence type="ECO:0000256" key="3">
    <source>
        <dbReference type="ARBA" id="ARBA00022614"/>
    </source>
</evidence>
<dbReference type="Pfam" id="PF13927">
    <property type="entry name" value="Ig_3"/>
    <property type="match status" value="1"/>
</dbReference>
<reference evidence="18" key="1">
    <citation type="submission" date="2025-08" db="UniProtKB">
        <authorList>
            <consortium name="RefSeq"/>
        </authorList>
    </citation>
    <scope>IDENTIFICATION</scope>
</reference>
<dbReference type="CTD" id="57463"/>
<keyword evidence="8 14" id="KW-1133">Transmembrane helix</keyword>
<keyword evidence="12" id="KW-0393">Immunoglobulin domain</keyword>
<dbReference type="PANTHER" id="PTHR24368">
    <property type="entry name" value="AMPHOTERIN-INDUCED PROTEIN"/>
    <property type="match status" value="1"/>
</dbReference>
<keyword evidence="9 14" id="KW-0472">Membrane</keyword>
<evidence type="ECO:0000256" key="10">
    <source>
        <dbReference type="ARBA" id="ARBA00023157"/>
    </source>
</evidence>
<dbReference type="InterPro" id="IPR013783">
    <property type="entry name" value="Ig-like_fold"/>
</dbReference>
<dbReference type="SMART" id="SM00408">
    <property type="entry name" value="IGc2"/>
    <property type="match status" value="1"/>
</dbReference>
<dbReference type="InterPro" id="IPR032675">
    <property type="entry name" value="LRR_dom_sf"/>
</dbReference>
<evidence type="ECO:0000256" key="6">
    <source>
        <dbReference type="ARBA" id="ARBA00022737"/>
    </source>
</evidence>
<dbReference type="PROSITE" id="PS50835">
    <property type="entry name" value="IG_LIKE"/>
    <property type="match status" value="1"/>
</dbReference>
<evidence type="ECO:0000256" key="13">
    <source>
        <dbReference type="SAM" id="MobiDB-lite"/>
    </source>
</evidence>
<evidence type="ECO:0000256" key="2">
    <source>
        <dbReference type="ARBA" id="ARBA00005670"/>
    </source>
</evidence>
<organism evidence="17 18">
    <name type="scientific">Microcaecilia unicolor</name>
    <dbReference type="NCBI Taxonomy" id="1415580"/>
    <lineage>
        <taxon>Eukaryota</taxon>
        <taxon>Metazoa</taxon>
        <taxon>Chordata</taxon>
        <taxon>Craniata</taxon>
        <taxon>Vertebrata</taxon>
        <taxon>Euteleostomi</taxon>
        <taxon>Amphibia</taxon>
        <taxon>Gymnophiona</taxon>
        <taxon>Siphonopidae</taxon>
        <taxon>Microcaecilia</taxon>
    </lineage>
</organism>
<gene>
    <name evidence="18" type="primary">AMIGO1</name>
</gene>
<dbReference type="SUPFAM" id="SSF48726">
    <property type="entry name" value="Immunoglobulin"/>
    <property type="match status" value="1"/>
</dbReference>
<dbReference type="Proteomes" id="UP000515156">
    <property type="component" value="Chromosome 12"/>
</dbReference>
<dbReference type="FunCoup" id="A0A6P7ZUV2">
    <property type="interactions" value="427"/>
</dbReference>
<accession>A0A6P7ZUV2</accession>
<evidence type="ECO:0000256" key="12">
    <source>
        <dbReference type="ARBA" id="ARBA00023319"/>
    </source>
</evidence>
<dbReference type="InterPro" id="IPR036179">
    <property type="entry name" value="Ig-like_dom_sf"/>
</dbReference>
<feature type="signal peptide" evidence="15">
    <location>
        <begin position="1"/>
        <end position="32"/>
    </location>
</feature>
<keyword evidence="17" id="KW-1185">Reference proteome</keyword>
<sequence length="488" mass="54688">MLHCTLATMSDNLWTHVFYLLCSGLICVSCSALNCHLTCTCASNIVSCSKKDLLHIPTGFPHYTVSLDLSHNSLKRLRAEWAPVPLKRLQSLLLNHNKLIFISTDAFALVPHLKYLDLSSNEIKALGENLFSKLKELEVLLLYNNAIGQIDRTAFDDMQNLQKLYLSQNQISRFPLQLVKESSRLPELLLLDLSSNKIKTLPIRDLNGLPAWVKNGLYLHSNPLTCDCELYGLFTHWHIRHFASVVDFREELNCTLVAYQKETVNVFSLLLIMNCSEIKESAIEAYVGKTVTMDCDTKQRGMAQEWVTPNNDLISPESKSSNQTLTVLSNGSLQIRPIKAEDRGIYTCHATSTVFNETLYVTLMVYNATQHDTLNTAYTTLVGCIASVILVLIYLYLTPCRCWCRTDEKQRNENGDSIHSSVLSTTSNHDTTSDKVALNTHVAFIEASANLQGQISKLKLNGQEPQDTRKMSDPGSASSVFSDTPIMV</sequence>
<evidence type="ECO:0000259" key="16">
    <source>
        <dbReference type="PROSITE" id="PS50835"/>
    </source>
</evidence>
<dbReference type="InterPro" id="IPR031283">
    <property type="entry name" value="AMIGO"/>
</dbReference>
<dbReference type="SMART" id="SM00409">
    <property type="entry name" value="IG"/>
    <property type="match status" value="1"/>
</dbReference>
<dbReference type="PRINTS" id="PR00019">
    <property type="entry name" value="LEURICHRPT"/>
</dbReference>
<dbReference type="GO" id="GO:0007155">
    <property type="term" value="P:cell adhesion"/>
    <property type="evidence" value="ECO:0007669"/>
    <property type="project" value="UniProtKB-KW"/>
</dbReference>
<evidence type="ECO:0000256" key="8">
    <source>
        <dbReference type="ARBA" id="ARBA00022989"/>
    </source>
</evidence>
<dbReference type="GO" id="GO:0016020">
    <property type="term" value="C:membrane"/>
    <property type="evidence" value="ECO:0007669"/>
    <property type="project" value="UniProtKB-SubCell"/>
</dbReference>
<dbReference type="GeneID" id="115482241"/>
<dbReference type="Gene3D" id="3.80.10.10">
    <property type="entry name" value="Ribonuclease Inhibitor"/>
    <property type="match status" value="1"/>
</dbReference>
<feature type="domain" description="Ig-like" evidence="16">
    <location>
        <begin position="288"/>
        <end position="362"/>
    </location>
</feature>
<keyword evidence="10" id="KW-1015">Disulfide bond</keyword>
<dbReference type="RefSeq" id="XP_030077751.1">
    <property type="nucleotide sequence ID" value="XM_030221891.1"/>
</dbReference>
<feature type="chain" id="PRO_5027684817" evidence="15">
    <location>
        <begin position="33"/>
        <end position="488"/>
    </location>
</feature>
<dbReference type="AlphaFoldDB" id="A0A6P7ZUV2"/>
<dbReference type="OrthoDB" id="676979at2759"/>
<evidence type="ECO:0000256" key="5">
    <source>
        <dbReference type="ARBA" id="ARBA00022729"/>
    </source>
</evidence>
<keyword evidence="5 15" id="KW-0732">Signal</keyword>
<evidence type="ECO:0000256" key="9">
    <source>
        <dbReference type="ARBA" id="ARBA00023136"/>
    </source>
</evidence>
<evidence type="ECO:0000256" key="15">
    <source>
        <dbReference type="SAM" id="SignalP"/>
    </source>
</evidence>
<comment type="subcellular location">
    <subcellularLocation>
        <location evidence="1">Membrane</location>
        <topology evidence="1">Single-pass type I membrane protein</topology>
    </subcellularLocation>
</comment>
<dbReference type="PANTHER" id="PTHR24368:SF1">
    <property type="entry name" value="AMPHOTERIN-INDUCED PROTEIN 1"/>
    <property type="match status" value="1"/>
</dbReference>
<evidence type="ECO:0000256" key="4">
    <source>
        <dbReference type="ARBA" id="ARBA00022692"/>
    </source>
</evidence>
<keyword evidence="7" id="KW-0130">Cell adhesion</keyword>
<dbReference type="KEGG" id="muo:115482241"/>
<keyword evidence="6" id="KW-0677">Repeat</keyword>
<keyword evidence="3" id="KW-0433">Leucine-rich repeat</keyword>
<dbReference type="InterPro" id="IPR003598">
    <property type="entry name" value="Ig_sub2"/>
</dbReference>
<dbReference type="InterPro" id="IPR001611">
    <property type="entry name" value="Leu-rich_rpt"/>
</dbReference>
<feature type="region of interest" description="Disordered" evidence="13">
    <location>
        <begin position="463"/>
        <end position="488"/>
    </location>
</feature>
<keyword evidence="4 14" id="KW-0812">Transmembrane</keyword>
<dbReference type="InterPro" id="IPR003599">
    <property type="entry name" value="Ig_sub"/>
</dbReference>
<dbReference type="GO" id="GO:0007420">
    <property type="term" value="P:brain development"/>
    <property type="evidence" value="ECO:0007669"/>
    <property type="project" value="TreeGrafter"/>
</dbReference>
<comment type="similarity">
    <text evidence="2">Belongs to the immunoglobulin superfamily. AMIGO family.</text>
</comment>
<dbReference type="InterPro" id="IPR007110">
    <property type="entry name" value="Ig-like_dom"/>
</dbReference>
<dbReference type="Gene3D" id="2.60.40.10">
    <property type="entry name" value="Immunoglobulins"/>
    <property type="match status" value="1"/>
</dbReference>
<evidence type="ECO:0000256" key="7">
    <source>
        <dbReference type="ARBA" id="ARBA00022889"/>
    </source>
</evidence>
<protein>
    <submittedName>
        <fullName evidence="18">Amphoterin-induced protein 1</fullName>
    </submittedName>
</protein>
<dbReference type="InParanoid" id="A0A6P7ZUV2"/>
<feature type="compositionally biased region" description="Polar residues" evidence="13">
    <location>
        <begin position="417"/>
        <end position="430"/>
    </location>
</feature>
<evidence type="ECO:0000256" key="11">
    <source>
        <dbReference type="ARBA" id="ARBA00023180"/>
    </source>
</evidence>
<evidence type="ECO:0000256" key="14">
    <source>
        <dbReference type="SAM" id="Phobius"/>
    </source>
</evidence>
<keyword evidence="11" id="KW-0325">Glycoprotein</keyword>